<evidence type="ECO:0000256" key="1">
    <source>
        <dbReference type="ARBA" id="ARBA00005898"/>
    </source>
</evidence>
<evidence type="ECO:0000256" key="5">
    <source>
        <dbReference type="ARBA" id="ARBA00023306"/>
    </source>
</evidence>
<dbReference type="InterPro" id="IPR036615">
    <property type="entry name" value="Mur_ligase_C_dom_sf"/>
</dbReference>
<evidence type="ECO:0000256" key="6">
    <source>
        <dbReference type="ARBA" id="ARBA00023316"/>
    </source>
</evidence>
<dbReference type="OrthoDB" id="9800958at2"/>
<keyword evidence="7 12" id="KW-0436">Ligase</keyword>
<dbReference type="SUPFAM" id="SSF53623">
    <property type="entry name" value="MurD-like peptide ligases, catalytic domain"/>
    <property type="match status" value="1"/>
</dbReference>
<comment type="caution">
    <text evidence="12">The sequence shown here is derived from an EMBL/GenBank/DDBJ whole genome shotgun (WGS) entry which is preliminary data.</text>
</comment>
<dbReference type="InterPro" id="IPR036565">
    <property type="entry name" value="Mur-like_cat_sf"/>
</dbReference>
<dbReference type="GO" id="GO:0005524">
    <property type="term" value="F:ATP binding"/>
    <property type="evidence" value="ECO:0007669"/>
    <property type="project" value="UniProtKB-UniRule"/>
</dbReference>
<dbReference type="SUPFAM" id="SSF63418">
    <property type="entry name" value="MurE/MurF N-terminal domain"/>
    <property type="match status" value="1"/>
</dbReference>
<dbReference type="GO" id="GO:0051301">
    <property type="term" value="P:cell division"/>
    <property type="evidence" value="ECO:0007669"/>
    <property type="project" value="UniProtKB-KW"/>
</dbReference>
<evidence type="ECO:0000256" key="4">
    <source>
        <dbReference type="ARBA" id="ARBA00022984"/>
    </source>
</evidence>
<dbReference type="Gene3D" id="3.40.1190.10">
    <property type="entry name" value="Mur-like, catalytic domain"/>
    <property type="match status" value="1"/>
</dbReference>
<dbReference type="GO" id="GO:0005737">
    <property type="term" value="C:cytoplasm"/>
    <property type="evidence" value="ECO:0007669"/>
    <property type="project" value="UniProtKB-SubCell"/>
</dbReference>
<dbReference type="AlphaFoldDB" id="A0A2T0T5V1"/>
<feature type="binding site" evidence="7">
    <location>
        <position position="462"/>
    </location>
    <ligand>
        <name>meso-2,6-diaminopimelate</name>
        <dbReference type="ChEBI" id="CHEBI:57791"/>
    </ligand>
</feature>
<comment type="pathway">
    <text evidence="7 8">Cell wall biogenesis; peptidoglycan biosynthesis.</text>
</comment>
<dbReference type="GO" id="GO:0008765">
    <property type="term" value="F:UDP-N-acetylmuramoylalanyl-D-glutamate-2,6-diaminopimelate ligase activity"/>
    <property type="evidence" value="ECO:0007669"/>
    <property type="project" value="UniProtKB-UniRule"/>
</dbReference>
<feature type="domain" description="Mur ligase N-terminal catalytic" evidence="9">
    <location>
        <begin position="23"/>
        <end position="99"/>
    </location>
</feature>
<comment type="PTM">
    <text evidence="7">Carboxylation is probably crucial for Mg(2+) binding and, consequently, for the gamma-phosphate positioning of ATP.</text>
</comment>
<dbReference type="NCBIfam" id="TIGR01085">
    <property type="entry name" value="murE"/>
    <property type="match status" value="1"/>
</dbReference>
<gene>
    <name evidence="7" type="primary">murE</name>
    <name evidence="12" type="ORF">CLV58_106198</name>
</gene>
<dbReference type="RefSeq" id="WP_106137439.1">
    <property type="nucleotide sequence ID" value="NZ_PVTE01000006.1"/>
</dbReference>
<keyword evidence="7" id="KW-0547">Nucleotide-binding</keyword>
<keyword evidence="4 7" id="KW-0573">Peptidoglycan synthesis</keyword>
<feature type="binding site" evidence="7">
    <location>
        <position position="30"/>
    </location>
    <ligand>
        <name>UDP-N-acetyl-alpha-D-muramoyl-L-alanyl-D-glutamate</name>
        <dbReference type="ChEBI" id="CHEBI:83900"/>
    </ligand>
</feature>
<dbReference type="PANTHER" id="PTHR23135:SF4">
    <property type="entry name" value="UDP-N-ACETYLMURAMOYL-L-ALANYL-D-GLUTAMATE--2,6-DIAMINOPIMELATE LIGASE MURE HOMOLOG, CHLOROPLASTIC"/>
    <property type="match status" value="1"/>
</dbReference>
<dbReference type="Proteomes" id="UP000238375">
    <property type="component" value="Unassembled WGS sequence"/>
</dbReference>
<dbReference type="UniPathway" id="UPA00219"/>
<evidence type="ECO:0000256" key="2">
    <source>
        <dbReference type="ARBA" id="ARBA00022618"/>
    </source>
</evidence>
<dbReference type="PANTHER" id="PTHR23135">
    <property type="entry name" value="MUR LIGASE FAMILY MEMBER"/>
    <property type="match status" value="1"/>
</dbReference>
<dbReference type="Gene3D" id="3.90.190.20">
    <property type="entry name" value="Mur ligase, C-terminal domain"/>
    <property type="match status" value="1"/>
</dbReference>
<organism evidence="12 13">
    <name type="scientific">Spirosoma oryzae</name>
    <dbReference type="NCBI Taxonomy" id="1469603"/>
    <lineage>
        <taxon>Bacteria</taxon>
        <taxon>Pseudomonadati</taxon>
        <taxon>Bacteroidota</taxon>
        <taxon>Cytophagia</taxon>
        <taxon>Cytophagales</taxon>
        <taxon>Cytophagaceae</taxon>
        <taxon>Spirosoma</taxon>
    </lineage>
</organism>
<keyword evidence="2 7" id="KW-0132">Cell division</keyword>
<feature type="binding site" evidence="7">
    <location>
        <position position="182"/>
    </location>
    <ligand>
        <name>UDP-N-acetyl-alpha-D-muramoyl-L-alanyl-D-glutamate</name>
        <dbReference type="ChEBI" id="CHEBI:83900"/>
    </ligand>
</feature>
<dbReference type="InterPro" id="IPR013221">
    <property type="entry name" value="Mur_ligase_cen"/>
</dbReference>
<proteinExistence type="inferred from homology"/>
<evidence type="ECO:0000313" key="12">
    <source>
        <dbReference type="EMBL" id="PRY41011.1"/>
    </source>
</evidence>
<evidence type="ECO:0000256" key="3">
    <source>
        <dbReference type="ARBA" id="ARBA00022960"/>
    </source>
</evidence>
<dbReference type="InterPro" id="IPR000713">
    <property type="entry name" value="Mur_ligase_N"/>
</dbReference>
<name>A0A2T0T5V1_9BACT</name>
<evidence type="ECO:0000259" key="11">
    <source>
        <dbReference type="Pfam" id="PF08245"/>
    </source>
</evidence>
<dbReference type="GO" id="GO:0000287">
    <property type="term" value="F:magnesium ion binding"/>
    <property type="evidence" value="ECO:0007669"/>
    <property type="project" value="UniProtKB-UniRule"/>
</dbReference>
<dbReference type="EMBL" id="PVTE01000006">
    <property type="protein sequence ID" value="PRY41011.1"/>
    <property type="molecule type" value="Genomic_DNA"/>
</dbReference>
<dbReference type="NCBIfam" id="NF001126">
    <property type="entry name" value="PRK00139.1-4"/>
    <property type="match status" value="1"/>
</dbReference>
<evidence type="ECO:0000259" key="10">
    <source>
        <dbReference type="Pfam" id="PF02875"/>
    </source>
</evidence>
<comment type="caution">
    <text evidence="7">Lacks conserved residue(s) required for the propagation of feature annotation.</text>
</comment>
<feature type="modified residue" description="N6-carboxylysine" evidence="7">
    <location>
        <position position="222"/>
    </location>
</feature>
<accession>A0A2T0T5V1</accession>
<dbReference type="HAMAP" id="MF_00208">
    <property type="entry name" value="MurE"/>
    <property type="match status" value="1"/>
</dbReference>
<dbReference type="Pfam" id="PF02875">
    <property type="entry name" value="Mur_ligase_C"/>
    <property type="match status" value="1"/>
</dbReference>
<comment type="cofactor">
    <cofactor evidence="7">
        <name>Mg(2+)</name>
        <dbReference type="ChEBI" id="CHEBI:18420"/>
    </cofactor>
</comment>
<comment type="subcellular location">
    <subcellularLocation>
        <location evidence="7 8">Cytoplasm</location>
    </subcellularLocation>
</comment>
<keyword evidence="3 7" id="KW-0133">Cell shape</keyword>
<dbReference type="SUPFAM" id="SSF53244">
    <property type="entry name" value="MurD-like peptide ligases, peptide-binding domain"/>
    <property type="match status" value="1"/>
</dbReference>
<dbReference type="InterPro" id="IPR004101">
    <property type="entry name" value="Mur_ligase_C"/>
</dbReference>
<evidence type="ECO:0000313" key="13">
    <source>
        <dbReference type="Proteomes" id="UP000238375"/>
    </source>
</evidence>
<dbReference type="GO" id="GO:0008360">
    <property type="term" value="P:regulation of cell shape"/>
    <property type="evidence" value="ECO:0007669"/>
    <property type="project" value="UniProtKB-KW"/>
</dbReference>
<sequence length="496" mass="54070">MLLKDLLYKIPLLATAGSMDTDISSLTMDSRRVGPGSLFIAVRGTVTDGHSFIDTAIAQGATAIVCEEMPDIANSANTVTFVQVQDSARTMGLLAATFYGQPSKRVKLVGVTGTNGKTSVATLLFRLFRDLGYRCGLLSTVQNQIDEQVIPATHTTPDVITINQLLTQMLEHGCTHVFMEVSSHAVVQERIAGLTFAGGIFTNITHDHLDFHGTFDNYIRAKKGFFDQLPASAFALTNVDDKRGLVMLQNTAARKESYSLQTLATFKGKVLADSLFGLNMLVDDREVWFKLIGRFNAYNLLSVYGAAVLLGEDPADVLTLLSGVTPPPGRFEQVVSDNRIVGIVDFAHTPDALLNVLETIQDIRHADEQDRLPQIITVVGCGGNRDAAKRPIMAEIACRFSDWVILTSDNPRFEEPTAILEQMQAGVSPVDAKKTTTIVDRREAINRAVSLAGPHDIILVAGKGHETYQDVQGVKSDFDDRAVLRDAFLKSESAKE</sequence>
<dbReference type="Pfam" id="PF01225">
    <property type="entry name" value="Mur_ligase"/>
    <property type="match status" value="1"/>
</dbReference>
<dbReference type="InterPro" id="IPR035911">
    <property type="entry name" value="MurE/MurF_N"/>
</dbReference>
<keyword evidence="7" id="KW-0067">ATP-binding</keyword>
<feature type="domain" description="Mur ligase central" evidence="11">
    <location>
        <begin position="111"/>
        <end position="306"/>
    </location>
</feature>
<feature type="binding site" evidence="7">
    <location>
        <position position="385"/>
    </location>
    <ligand>
        <name>meso-2,6-diaminopimelate</name>
        <dbReference type="ChEBI" id="CHEBI:57791"/>
    </ligand>
</feature>
<dbReference type="GO" id="GO:0009252">
    <property type="term" value="P:peptidoglycan biosynthetic process"/>
    <property type="evidence" value="ECO:0007669"/>
    <property type="project" value="UniProtKB-UniRule"/>
</dbReference>
<feature type="binding site" evidence="7">
    <location>
        <begin position="155"/>
        <end position="156"/>
    </location>
    <ligand>
        <name>UDP-N-acetyl-alpha-D-muramoyl-L-alanyl-D-glutamate</name>
        <dbReference type="ChEBI" id="CHEBI:83900"/>
    </ligand>
</feature>
<feature type="binding site" evidence="7">
    <location>
        <begin position="409"/>
        <end position="412"/>
    </location>
    <ligand>
        <name>meso-2,6-diaminopimelate</name>
        <dbReference type="ChEBI" id="CHEBI:57791"/>
    </ligand>
</feature>
<comment type="function">
    <text evidence="7">Catalyzes the addition of meso-diaminopimelic acid to the nucleotide precursor UDP-N-acetylmuramoyl-L-alanyl-D-glutamate (UMAG) in the biosynthesis of bacterial cell-wall peptidoglycan.</text>
</comment>
<keyword evidence="7" id="KW-0460">Magnesium</keyword>
<feature type="short sequence motif" description="Meso-diaminopimelate recognition motif" evidence="7">
    <location>
        <begin position="409"/>
        <end position="412"/>
    </location>
</feature>
<keyword evidence="5 7" id="KW-0131">Cell cycle</keyword>
<keyword evidence="7" id="KW-0963">Cytoplasm</keyword>
<dbReference type="InterPro" id="IPR005761">
    <property type="entry name" value="UDP-N-AcMur-Glu-dNH2Pim_ligase"/>
</dbReference>
<evidence type="ECO:0000256" key="8">
    <source>
        <dbReference type="RuleBase" id="RU004135"/>
    </source>
</evidence>
<comment type="catalytic activity">
    <reaction evidence="7">
        <text>UDP-N-acetyl-alpha-D-muramoyl-L-alanyl-D-glutamate + meso-2,6-diaminopimelate + ATP = UDP-N-acetyl-alpha-D-muramoyl-L-alanyl-gamma-D-glutamyl-meso-2,6-diaminopimelate + ADP + phosphate + H(+)</text>
        <dbReference type="Rhea" id="RHEA:23676"/>
        <dbReference type="ChEBI" id="CHEBI:15378"/>
        <dbReference type="ChEBI" id="CHEBI:30616"/>
        <dbReference type="ChEBI" id="CHEBI:43474"/>
        <dbReference type="ChEBI" id="CHEBI:57791"/>
        <dbReference type="ChEBI" id="CHEBI:83900"/>
        <dbReference type="ChEBI" id="CHEBI:83905"/>
        <dbReference type="ChEBI" id="CHEBI:456216"/>
        <dbReference type="EC" id="6.3.2.13"/>
    </reaction>
</comment>
<feature type="binding site" evidence="7">
    <location>
        <position position="188"/>
    </location>
    <ligand>
        <name>UDP-N-acetyl-alpha-D-muramoyl-L-alanyl-D-glutamate</name>
        <dbReference type="ChEBI" id="CHEBI:83900"/>
    </ligand>
</feature>
<comment type="similarity">
    <text evidence="1 7">Belongs to the MurCDEF family. MurE subfamily.</text>
</comment>
<protein>
    <recommendedName>
        <fullName evidence="7">UDP-N-acetylmuramoyl-L-alanyl-D-glutamate--2,6-diaminopimelate ligase</fullName>
        <ecNumber evidence="7">6.3.2.13</ecNumber>
    </recommendedName>
    <alternativeName>
        <fullName evidence="7">Meso-A2pm-adding enzyme</fullName>
    </alternativeName>
    <alternativeName>
        <fullName evidence="7">Meso-diaminopimelate-adding enzyme</fullName>
    </alternativeName>
    <alternativeName>
        <fullName evidence="7">UDP-MurNAc-L-Ala-D-Glu:meso-diaminopimelate ligase</fullName>
    </alternativeName>
    <alternativeName>
        <fullName evidence="7">UDP-MurNAc-tripeptide synthetase</fullName>
    </alternativeName>
    <alternativeName>
        <fullName evidence="7">UDP-N-acetylmuramyl-tripeptide synthetase</fullName>
    </alternativeName>
</protein>
<dbReference type="GO" id="GO:0071555">
    <property type="term" value="P:cell wall organization"/>
    <property type="evidence" value="ECO:0007669"/>
    <property type="project" value="UniProtKB-KW"/>
</dbReference>
<evidence type="ECO:0000259" key="9">
    <source>
        <dbReference type="Pfam" id="PF01225"/>
    </source>
</evidence>
<reference evidence="12 13" key="1">
    <citation type="submission" date="2018-03" db="EMBL/GenBank/DDBJ databases">
        <title>Genomic Encyclopedia of Archaeal and Bacterial Type Strains, Phase II (KMG-II): from individual species to whole genera.</title>
        <authorList>
            <person name="Goeker M."/>
        </authorList>
    </citation>
    <scope>NUCLEOTIDE SEQUENCE [LARGE SCALE GENOMIC DNA]</scope>
    <source>
        <strain evidence="12 13">DSM 28354</strain>
    </source>
</reference>
<evidence type="ECO:0000256" key="7">
    <source>
        <dbReference type="HAMAP-Rule" id="MF_00208"/>
    </source>
</evidence>
<feature type="binding site" evidence="7">
    <location>
        <position position="190"/>
    </location>
    <ligand>
        <name>UDP-N-acetyl-alpha-D-muramoyl-L-alanyl-D-glutamate</name>
        <dbReference type="ChEBI" id="CHEBI:83900"/>
    </ligand>
</feature>
<dbReference type="EC" id="6.3.2.13" evidence="7"/>
<feature type="binding site" evidence="7">
    <location>
        <begin position="113"/>
        <end position="119"/>
    </location>
    <ligand>
        <name>ATP</name>
        <dbReference type="ChEBI" id="CHEBI:30616"/>
    </ligand>
</feature>
<dbReference type="Gene3D" id="3.40.1390.10">
    <property type="entry name" value="MurE/MurF, N-terminal domain"/>
    <property type="match status" value="1"/>
</dbReference>
<dbReference type="Pfam" id="PF08245">
    <property type="entry name" value="Mur_ligase_M"/>
    <property type="match status" value="1"/>
</dbReference>
<feature type="binding site" evidence="7">
    <location>
        <position position="466"/>
    </location>
    <ligand>
        <name>meso-2,6-diaminopimelate</name>
        <dbReference type="ChEBI" id="CHEBI:57791"/>
    </ligand>
</feature>
<keyword evidence="6 7" id="KW-0961">Cell wall biogenesis/degradation</keyword>
<feature type="domain" description="Mur ligase C-terminal" evidence="10">
    <location>
        <begin position="329"/>
        <end position="464"/>
    </location>
</feature>
<keyword evidence="13" id="KW-1185">Reference proteome</keyword>